<name>A0AAW6T920_9MICO</name>
<keyword evidence="2" id="KW-1185">Reference proteome</keyword>
<dbReference type="Proteomes" id="UP001321506">
    <property type="component" value="Unassembled WGS sequence"/>
</dbReference>
<evidence type="ECO:0000313" key="1">
    <source>
        <dbReference type="EMBL" id="MDI2099616.1"/>
    </source>
</evidence>
<dbReference type="RefSeq" id="WP_281489409.1">
    <property type="nucleotide sequence ID" value="NZ_JASATX010000006.1"/>
</dbReference>
<evidence type="ECO:0008006" key="3">
    <source>
        <dbReference type="Google" id="ProtNLM"/>
    </source>
</evidence>
<dbReference type="SUPFAM" id="SSF54909">
    <property type="entry name" value="Dimeric alpha+beta barrel"/>
    <property type="match status" value="1"/>
</dbReference>
<organism evidence="1 2">
    <name type="scientific">Ruicaihuangia caeni</name>
    <dbReference type="NCBI Taxonomy" id="3042517"/>
    <lineage>
        <taxon>Bacteria</taxon>
        <taxon>Bacillati</taxon>
        <taxon>Actinomycetota</taxon>
        <taxon>Actinomycetes</taxon>
        <taxon>Micrococcales</taxon>
        <taxon>Microbacteriaceae</taxon>
        <taxon>Ruicaihuangia</taxon>
    </lineage>
</organism>
<accession>A0AAW6T920</accession>
<gene>
    <name evidence="1" type="ORF">QF206_11640</name>
</gene>
<protein>
    <recommendedName>
        <fullName evidence="3">EthD family reductase</fullName>
    </recommendedName>
</protein>
<dbReference type="EMBL" id="JASATX010000006">
    <property type="protein sequence ID" value="MDI2099616.1"/>
    <property type="molecule type" value="Genomic_DNA"/>
</dbReference>
<comment type="caution">
    <text evidence="1">The sequence shown here is derived from an EMBL/GenBank/DDBJ whole genome shotgun (WGS) entry which is preliminary data.</text>
</comment>
<sequence>MYDAILLVQTNCTPGHEEEFERWYIETHLRDVTALPAFTAATLHRNGEVPLHRDQPAPDAKFGYVAVYEIEGDPNVAAMQLADARSGMALSEYLEAEKWSIVYNRISDRVTGA</sequence>
<reference evidence="1 2" key="1">
    <citation type="submission" date="2023-04" db="EMBL/GenBank/DDBJ databases">
        <title>Klugiella caeni sp. nov. isolated from the sludge of biochemical tank.</title>
        <authorList>
            <person name="Geng K."/>
        </authorList>
    </citation>
    <scope>NUCLEOTIDE SEQUENCE [LARGE SCALE GENOMIC DNA]</scope>
    <source>
        <strain evidence="1 2">YN-L-19</strain>
    </source>
</reference>
<evidence type="ECO:0000313" key="2">
    <source>
        <dbReference type="Proteomes" id="UP001321506"/>
    </source>
</evidence>
<dbReference type="InterPro" id="IPR011008">
    <property type="entry name" value="Dimeric_a/b-barrel"/>
</dbReference>
<dbReference type="AlphaFoldDB" id="A0AAW6T920"/>
<proteinExistence type="predicted"/>